<dbReference type="InterPro" id="IPR006708">
    <property type="entry name" value="Pex19"/>
</dbReference>
<feature type="compositionally biased region" description="Basic and acidic residues" evidence="1">
    <location>
        <begin position="1"/>
        <end position="14"/>
    </location>
</feature>
<dbReference type="PANTHER" id="PTHR12774">
    <property type="entry name" value="PEROXISOMAL BIOGENESIS FACTOR 19"/>
    <property type="match status" value="1"/>
</dbReference>
<gene>
    <name evidence="2" type="primary">PEX19_3</name>
    <name evidence="2" type="ORF">LTR91_010999</name>
</gene>
<sequence length="346" mass="36504">MAEQPHGQEAHAPDPEEDDLDDLDDVLDEFQPPTTTTTKPKTLTPVPAPASAPTLSGPGRPPPHASPNTFPDAGEEALAAQLQAGVADLMSELDANPDMQAQFEKMMAELIAVGSAETDREAGEHLRAAIEGLPGMPPLADVEGTGSGGAGSAGNGKKEAGEGGKGFNETVRKTMARMQASDSTASAEATAPAGAQSEEDMLAQMLRELQASSSGKGGEGGAEGEGDFNSLLMSMMTQLTNKEILYEPMKELHDKFPAWMAKQEGGKETVGKEDMARYVEQQRLVGEIVARFETKGYRDENEGDREYIVERMQKMQAAGSPPPDLVGDMSAAQEALGEMNAGCPTQ</sequence>
<proteinExistence type="predicted"/>
<evidence type="ECO:0000256" key="1">
    <source>
        <dbReference type="SAM" id="MobiDB-lite"/>
    </source>
</evidence>
<dbReference type="EMBL" id="JAUJLE010000098">
    <property type="protein sequence ID" value="KAK0984151.1"/>
    <property type="molecule type" value="Genomic_DNA"/>
</dbReference>
<dbReference type="Pfam" id="PF04614">
    <property type="entry name" value="Pex19"/>
    <property type="match status" value="1"/>
</dbReference>
<evidence type="ECO:0000313" key="2">
    <source>
        <dbReference type="EMBL" id="KAK0984151.1"/>
    </source>
</evidence>
<dbReference type="PANTHER" id="PTHR12774:SF2">
    <property type="entry name" value="PEROXISOMAL BIOGENESIS FACTOR 19"/>
    <property type="match status" value="1"/>
</dbReference>
<name>A0AAN6KIL5_9PEZI</name>
<dbReference type="InterPro" id="IPR038322">
    <property type="entry name" value="Pex19_C_sf"/>
</dbReference>
<dbReference type="Proteomes" id="UP001175353">
    <property type="component" value="Unassembled WGS sequence"/>
</dbReference>
<feature type="region of interest" description="Disordered" evidence="1">
    <location>
        <begin position="177"/>
        <end position="196"/>
    </location>
</feature>
<dbReference type="GO" id="GO:0005778">
    <property type="term" value="C:peroxisomal membrane"/>
    <property type="evidence" value="ECO:0007669"/>
    <property type="project" value="TreeGrafter"/>
</dbReference>
<feature type="region of interest" description="Disordered" evidence="1">
    <location>
        <begin position="1"/>
        <end position="75"/>
    </location>
</feature>
<feature type="compositionally biased region" description="Acidic residues" evidence="1">
    <location>
        <begin position="15"/>
        <end position="28"/>
    </location>
</feature>
<feature type="region of interest" description="Disordered" evidence="1">
    <location>
        <begin position="133"/>
        <end position="166"/>
    </location>
</feature>
<dbReference type="GO" id="GO:0033328">
    <property type="term" value="F:peroxisome membrane targeting sequence binding"/>
    <property type="evidence" value="ECO:0007669"/>
    <property type="project" value="TreeGrafter"/>
</dbReference>
<feature type="compositionally biased region" description="Low complexity" evidence="1">
    <location>
        <begin position="179"/>
        <end position="196"/>
    </location>
</feature>
<dbReference type="Gene3D" id="1.20.120.900">
    <property type="entry name" value="Pex19, mPTS binding domain"/>
    <property type="match status" value="1"/>
</dbReference>
<keyword evidence="3" id="KW-1185">Reference proteome</keyword>
<protein>
    <submittedName>
        <fullName evidence="2">Peroxisome chaperone and import receptor</fullName>
    </submittedName>
</protein>
<accession>A0AAN6KIL5</accession>
<feature type="compositionally biased region" description="Low complexity" evidence="1">
    <location>
        <begin position="32"/>
        <end position="45"/>
    </location>
</feature>
<evidence type="ECO:0000313" key="3">
    <source>
        <dbReference type="Proteomes" id="UP001175353"/>
    </source>
</evidence>
<comment type="caution">
    <text evidence="2">The sequence shown here is derived from an EMBL/GenBank/DDBJ whole genome shotgun (WGS) entry which is preliminary data.</text>
</comment>
<organism evidence="2 3">
    <name type="scientific">Friedmanniomyces endolithicus</name>
    <dbReference type="NCBI Taxonomy" id="329885"/>
    <lineage>
        <taxon>Eukaryota</taxon>
        <taxon>Fungi</taxon>
        <taxon>Dikarya</taxon>
        <taxon>Ascomycota</taxon>
        <taxon>Pezizomycotina</taxon>
        <taxon>Dothideomycetes</taxon>
        <taxon>Dothideomycetidae</taxon>
        <taxon>Mycosphaerellales</taxon>
        <taxon>Teratosphaeriaceae</taxon>
        <taxon>Friedmanniomyces</taxon>
    </lineage>
</organism>
<reference evidence="2" key="1">
    <citation type="submission" date="2023-06" db="EMBL/GenBank/DDBJ databases">
        <title>Black Yeasts Isolated from many extreme environments.</title>
        <authorList>
            <person name="Coleine C."/>
            <person name="Stajich J.E."/>
            <person name="Selbmann L."/>
        </authorList>
    </citation>
    <scope>NUCLEOTIDE SEQUENCE</scope>
    <source>
        <strain evidence="2">CCFEE 5200</strain>
    </source>
</reference>
<dbReference type="AlphaFoldDB" id="A0AAN6KIL5"/>
<feature type="compositionally biased region" description="Gly residues" evidence="1">
    <location>
        <begin position="145"/>
        <end position="154"/>
    </location>
</feature>
<dbReference type="GO" id="GO:0045046">
    <property type="term" value="P:protein import into peroxisome membrane"/>
    <property type="evidence" value="ECO:0007669"/>
    <property type="project" value="TreeGrafter"/>
</dbReference>
<keyword evidence="2" id="KW-0675">Receptor</keyword>